<evidence type="ECO:0000313" key="3">
    <source>
        <dbReference type="Proteomes" id="UP001362999"/>
    </source>
</evidence>
<dbReference type="EMBL" id="JAWWNJ010000009">
    <property type="protein sequence ID" value="KAK7048063.1"/>
    <property type="molecule type" value="Genomic_DNA"/>
</dbReference>
<organism evidence="2 3">
    <name type="scientific">Favolaschia claudopus</name>
    <dbReference type="NCBI Taxonomy" id="2862362"/>
    <lineage>
        <taxon>Eukaryota</taxon>
        <taxon>Fungi</taxon>
        <taxon>Dikarya</taxon>
        <taxon>Basidiomycota</taxon>
        <taxon>Agaricomycotina</taxon>
        <taxon>Agaricomycetes</taxon>
        <taxon>Agaricomycetidae</taxon>
        <taxon>Agaricales</taxon>
        <taxon>Marasmiineae</taxon>
        <taxon>Mycenaceae</taxon>
        <taxon>Favolaschia</taxon>
    </lineage>
</organism>
<dbReference type="PANTHER" id="PTHR38248">
    <property type="entry name" value="FUNK1 6"/>
    <property type="match status" value="1"/>
</dbReference>
<dbReference type="Gene3D" id="1.10.510.10">
    <property type="entry name" value="Transferase(Phosphotransferase) domain 1"/>
    <property type="match status" value="1"/>
</dbReference>
<gene>
    <name evidence="2" type="ORF">R3P38DRAFT_1849816</name>
</gene>
<dbReference type="SUPFAM" id="SSF56112">
    <property type="entry name" value="Protein kinase-like (PK-like)"/>
    <property type="match status" value="1"/>
</dbReference>
<dbReference type="GO" id="GO:0004672">
    <property type="term" value="F:protein kinase activity"/>
    <property type="evidence" value="ECO:0007669"/>
    <property type="project" value="InterPro"/>
</dbReference>
<sequence length="530" mass="60292">MQDWSSNSKSKPTFLTRRAGSKTLMRRARLSSSSPKALAACSWPTADAMRSFVAVFQRRMTRIFRFDRAGFSATEAFDWVNHAEVFPTFLYRLYNTRPGLMVGDDDTISIPSKSEKKAMYDRLCDHAFYNNSEEFSEENMTQDSLWIKAAVFRTKDGKRVAEVVRCFTFGPPLSNADGMFGRATRVYRVILEHDRTKPTVYALKDSWRQACRRPEVDFYDMIETHCTTAGVDMAAAGMAKCRGSLDLAQPTDDIEWDPLLHITLDPKKPGLERRHTRSLLTPVGKPLQTFTSTKALAQALRNAIIHLQIASQAGVIHRDVSEGNVLLQEISAEKGNFDGFLLDWDYAEFTEAGLARFHQAFPDREAATENYLKIEKSLKDFTGTYPFVAVQILEANDPRKPLLSMEHGTHHDLESFYWLLVWMTLRHVAHTHPSGDHACGDLFDTSTFSEKWTWLRDDSFNNTAPLFQLIEALRAHIFQQNMPVLPIKPPPPRYQITFETVSGHFRHALGVPRLAIGRQGARVHCSTHQL</sequence>
<comment type="caution">
    <text evidence="2">The sequence shown here is derived from an EMBL/GenBank/DDBJ whole genome shotgun (WGS) entry which is preliminary data.</text>
</comment>
<dbReference type="PANTHER" id="PTHR38248:SF2">
    <property type="entry name" value="FUNK1 11"/>
    <property type="match status" value="1"/>
</dbReference>
<dbReference type="InterPro" id="IPR040976">
    <property type="entry name" value="Pkinase_fungal"/>
</dbReference>
<name>A0AAW0D8S2_9AGAR</name>
<feature type="domain" description="Fungal-type protein kinase" evidence="1">
    <location>
        <begin position="46"/>
        <end position="423"/>
    </location>
</feature>
<dbReference type="Pfam" id="PF17667">
    <property type="entry name" value="Pkinase_fungal"/>
    <property type="match status" value="1"/>
</dbReference>
<evidence type="ECO:0000313" key="2">
    <source>
        <dbReference type="EMBL" id="KAK7048063.1"/>
    </source>
</evidence>
<protein>
    <recommendedName>
        <fullName evidence="1">Fungal-type protein kinase domain-containing protein</fullName>
    </recommendedName>
</protein>
<dbReference type="PROSITE" id="PS00109">
    <property type="entry name" value="PROTEIN_KINASE_TYR"/>
    <property type="match status" value="1"/>
</dbReference>
<dbReference type="AlphaFoldDB" id="A0AAW0D8S2"/>
<accession>A0AAW0D8S2</accession>
<keyword evidence="3" id="KW-1185">Reference proteome</keyword>
<proteinExistence type="predicted"/>
<evidence type="ECO:0000259" key="1">
    <source>
        <dbReference type="Pfam" id="PF17667"/>
    </source>
</evidence>
<dbReference type="Proteomes" id="UP001362999">
    <property type="component" value="Unassembled WGS sequence"/>
</dbReference>
<dbReference type="InterPro" id="IPR011009">
    <property type="entry name" value="Kinase-like_dom_sf"/>
</dbReference>
<dbReference type="InterPro" id="IPR008266">
    <property type="entry name" value="Tyr_kinase_AS"/>
</dbReference>
<reference evidence="2 3" key="1">
    <citation type="journal article" date="2024" name="J Genomics">
        <title>Draft genome sequencing and assembly of Favolaschia claudopus CIRM-BRFM 2984 isolated from oak limbs.</title>
        <authorList>
            <person name="Navarro D."/>
            <person name="Drula E."/>
            <person name="Chaduli D."/>
            <person name="Cazenave R."/>
            <person name="Ahrendt S."/>
            <person name="Wang J."/>
            <person name="Lipzen A."/>
            <person name="Daum C."/>
            <person name="Barry K."/>
            <person name="Grigoriev I.V."/>
            <person name="Favel A."/>
            <person name="Rosso M.N."/>
            <person name="Martin F."/>
        </authorList>
    </citation>
    <scope>NUCLEOTIDE SEQUENCE [LARGE SCALE GENOMIC DNA]</scope>
    <source>
        <strain evidence="2 3">CIRM-BRFM 2984</strain>
    </source>
</reference>